<comment type="caution">
    <text evidence="2">The sequence shown here is derived from an EMBL/GenBank/DDBJ whole genome shotgun (WGS) entry which is preliminary data.</text>
</comment>
<evidence type="ECO:0000313" key="2">
    <source>
        <dbReference type="EMBL" id="GGW68475.1"/>
    </source>
</evidence>
<keyword evidence="3" id="KW-1185">Reference proteome</keyword>
<reference evidence="2" key="1">
    <citation type="journal article" date="2014" name="Int. J. Syst. Evol. Microbiol.">
        <title>Complete genome sequence of Corynebacterium casei LMG S-19264T (=DSM 44701T), isolated from a smear-ripened cheese.</title>
        <authorList>
            <consortium name="US DOE Joint Genome Institute (JGI-PGF)"/>
            <person name="Walter F."/>
            <person name="Albersmeier A."/>
            <person name="Kalinowski J."/>
            <person name="Ruckert C."/>
        </authorList>
    </citation>
    <scope>NUCLEOTIDE SEQUENCE</scope>
    <source>
        <strain evidence="2">JCM 4490</strain>
    </source>
</reference>
<protein>
    <submittedName>
        <fullName evidence="2">Uncharacterized protein</fullName>
    </submittedName>
</protein>
<dbReference type="EMBL" id="BMUE01000012">
    <property type="protein sequence ID" value="GGW68475.1"/>
    <property type="molecule type" value="Genomic_DNA"/>
</dbReference>
<feature type="compositionally biased region" description="Basic residues" evidence="1">
    <location>
        <begin position="1"/>
        <end position="10"/>
    </location>
</feature>
<accession>A0A918JDZ0</accession>
<dbReference type="Proteomes" id="UP000620224">
    <property type="component" value="Unassembled WGS sequence"/>
</dbReference>
<sequence>MPRVHCKARTRSVAAGPVAGSPSKGWLWRYDPPDRRAQFGDTLVSCSGSLAIVDLPVPGQQLEFGTAGATEDTGGIDTLPLF</sequence>
<evidence type="ECO:0000313" key="3">
    <source>
        <dbReference type="Proteomes" id="UP000620224"/>
    </source>
</evidence>
<dbReference type="AlphaFoldDB" id="A0A918JDZ0"/>
<proteinExistence type="predicted"/>
<reference evidence="2" key="2">
    <citation type="submission" date="2020-09" db="EMBL/GenBank/DDBJ databases">
        <authorList>
            <person name="Sun Q."/>
            <person name="Ohkuma M."/>
        </authorList>
    </citation>
    <scope>NUCLEOTIDE SEQUENCE</scope>
    <source>
        <strain evidence="2">JCM 4490</strain>
    </source>
</reference>
<feature type="region of interest" description="Disordered" evidence="1">
    <location>
        <begin position="1"/>
        <end position="20"/>
    </location>
</feature>
<name>A0A918JDZ0_9ACTN</name>
<evidence type="ECO:0000256" key="1">
    <source>
        <dbReference type="SAM" id="MobiDB-lite"/>
    </source>
</evidence>
<gene>
    <name evidence="2" type="ORF">GCM10010503_52310</name>
</gene>
<organism evidence="2 3">
    <name type="scientific">Streptomyces lucensis JCM 4490</name>
    <dbReference type="NCBI Taxonomy" id="1306176"/>
    <lineage>
        <taxon>Bacteria</taxon>
        <taxon>Bacillati</taxon>
        <taxon>Actinomycetota</taxon>
        <taxon>Actinomycetes</taxon>
        <taxon>Kitasatosporales</taxon>
        <taxon>Streptomycetaceae</taxon>
        <taxon>Streptomyces</taxon>
    </lineage>
</organism>